<evidence type="ECO:0000313" key="2">
    <source>
        <dbReference type="Proteomes" id="UP000012117"/>
    </source>
</evidence>
<dbReference type="AlphaFoldDB" id="M6ZL40"/>
<dbReference type="Proteomes" id="UP000012117">
    <property type="component" value="Unassembled WGS sequence"/>
</dbReference>
<reference evidence="1 2" key="1">
    <citation type="submission" date="2013-01" db="EMBL/GenBank/DDBJ databases">
        <authorList>
            <person name="Harkins D.M."/>
            <person name="Durkin A.S."/>
            <person name="Brinkac L.M."/>
            <person name="Haft D.H."/>
            <person name="Selengut J.D."/>
            <person name="Sanka R."/>
            <person name="DePew J."/>
            <person name="Purushe J."/>
            <person name="Picardeau M."/>
            <person name="Werts C."/>
            <person name="Goarant C."/>
            <person name="Vinetz J.M."/>
            <person name="Sutton G.G."/>
            <person name="Nierman W.C."/>
            <person name="Fouts D.E."/>
        </authorList>
    </citation>
    <scope>NUCLEOTIDE SEQUENCE [LARGE SCALE GENOMIC DNA]</scope>
    <source>
        <strain evidence="1 2">200701872</strain>
    </source>
</reference>
<dbReference type="BioCyc" id="LINT1193029:G11R4-4667-MONOMER"/>
<protein>
    <submittedName>
        <fullName evidence="1">Uncharacterized protein</fullName>
    </submittedName>
</protein>
<organism evidence="1 2">
    <name type="scientific">Leptospira interrogans serovar Pyrogenes str. 200701872</name>
    <dbReference type="NCBI Taxonomy" id="1193029"/>
    <lineage>
        <taxon>Bacteria</taxon>
        <taxon>Pseudomonadati</taxon>
        <taxon>Spirochaetota</taxon>
        <taxon>Spirochaetia</taxon>
        <taxon>Leptospirales</taxon>
        <taxon>Leptospiraceae</taxon>
        <taxon>Leptospira</taxon>
    </lineage>
</organism>
<name>M6ZL40_LEPIR</name>
<proteinExistence type="predicted"/>
<accession>M6ZL40</accession>
<comment type="caution">
    <text evidence="1">The sequence shown here is derived from an EMBL/GenBank/DDBJ whole genome shotgun (WGS) entry which is preliminary data.</text>
</comment>
<gene>
    <name evidence="1" type="ORF">LEP1GSC124_2761</name>
</gene>
<sequence length="37" mass="4073">MSSGGSPFPTTPILDSFSKDSIIFKKRLQMETGQNLL</sequence>
<dbReference type="EMBL" id="AKWN02000480">
    <property type="protein sequence ID" value="EMP04867.1"/>
    <property type="molecule type" value="Genomic_DNA"/>
</dbReference>
<evidence type="ECO:0000313" key="1">
    <source>
        <dbReference type="EMBL" id="EMP04867.1"/>
    </source>
</evidence>